<dbReference type="InterPro" id="IPR010129">
    <property type="entry name" value="T1SS_HlyD"/>
</dbReference>
<feature type="coiled-coil region" evidence="10">
    <location>
        <begin position="228"/>
        <end position="298"/>
    </location>
</feature>
<dbReference type="Pfam" id="PF26002">
    <property type="entry name" value="Beta-barrel_AprE"/>
    <property type="match status" value="1"/>
</dbReference>
<dbReference type="Gene3D" id="1.10.287.470">
    <property type="entry name" value="Helix hairpin bin"/>
    <property type="match status" value="1"/>
</dbReference>
<keyword evidence="10" id="KW-0175">Coiled coil</keyword>
<keyword evidence="5 9" id="KW-0997">Cell inner membrane</keyword>
<evidence type="ECO:0000256" key="5">
    <source>
        <dbReference type="ARBA" id="ARBA00022519"/>
    </source>
</evidence>
<dbReference type="InterPro" id="IPR058781">
    <property type="entry name" value="HH_AprE-like"/>
</dbReference>
<protein>
    <recommendedName>
        <fullName evidence="9">Membrane fusion protein (MFP) family protein</fullName>
    </recommendedName>
</protein>
<evidence type="ECO:0000256" key="1">
    <source>
        <dbReference type="ARBA" id="ARBA00004377"/>
    </source>
</evidence>
<comment type="caution">
    <text evidence="13">The sequence shown here is derived from an EMBL/GenBank/DDBJ whole genome shotgun (WGS) entry which is preliminary data.</text>
</comment>
<feature type="transmembrane region" description="Helical" evidence="9">
    <location>
        <begin position="37"/>
        <end position="58"/>
    </location>
</feature>
<dbReference type="InterPro" id="IPR058982">
    <property type="entry name" value="Beta-barrel_AprE"/>
</dbReference>
<dbReference type="RefSeq" id="WP_039311958.1">
    <property type="nucleotide sequence ID" value="NZ_JQOD01000001.1"/>
</dbReference>
<dbReference type="GO" id="GO:0009306">
    <property type="term" value="P:protein secretion"/>
    <property type="evidence" value="ECO:0007669"/>
    <property type="project" value="InterPro"/>
</dbReference>
<gene>
    <name evidence="13" type="ORF">KU74_02540</name>
</gene>
<dbReference type="InterPro" id="IPR006144">
    <property type="entry name" value="Secretion_HlyD_CS"/>
</dbReference>
<evidence type="ECO:0000256" key="7">
    <source>
        <dbReference type="ARBA" id="ARBA00022989"/>
    </source>
</evidence>
<evidence type="ECO:0000256" key="3">
    <source>
        <dbReference type="ARBA" id="ARBA00022448"/>
    </source>
</evidence>
<dbReference type="Proteomes" id="UP000029435">
    <property type="component" value="Unassembled WGS sequence"/>
</dbReference>
<evidence type="ECO:0000259" key="12">
    <source>
        <dbReference type="Pfam" id="PF26002"/>
    </source>
</evidence>
<sequence length="452" mass="49495">MSALREVTSQPTAPLPQVADNVAAMPLHTDAGRYLKYGLWLVLAGFGGLLLWAGMAPLDKGVAVSGRVVVADNRKVVQPVSSGRIASLTVRDGDRVQAGQVLATLDQTPAQAQRDNLITQIQEAFAGEARLLAERDDLNTITFPAPTEQHSTVTQQIQIAQQQLFISRRAALQQERAAIQAAIIGAKAQSQGSQALLASSQTQFQIISEQLRGLRPLAQEGYIARNRLLDVERQAAQLAGAIAQERNNQVQLQQQVVELEQKIQQRQNEYQKEVRAQLADTQRSIQDLTQRLKTAEYELQHTHIRAPASGTVVGLAMHTEGGVVNSGQMLMEIVPEGQPLLIDAQLPIELVDRVNNGLPVELLFSAFNQSTTPRISGVVALIGADQLVEQQTGKPYYALRIHVDEQGKQQLAGLDVRPGMPVQAFIRTGERSLLNYLFKPLSDRLHLALTEE</sequence>
<feature type="domain" description="AprE-like long alpha-helical hairpin" evidence="11">
    <location>
        <begin position="110"/>
        <end position="296"/>
    </location>
</feature>
<evidence type="ECO:0000256" key="6">
    <source>
        <dbReference type="ARBA" id="ARBA00022692"/>
    </source>
</evidence>
<dbReference type="PROSITE" id="PS00543">
    <property type="entry name" value="HLYD_FAMILY"/>
    <property type="match status" value="1"/>
</dbReference>
<reference evidence="13 14" key="1">
    <citation type="submission" date="2014-08" db="EMBL/GenBank/DDBJ databases">
        <title>Genome sequences of NCPPB Pectobacterium isolates.</title>
        <authorList>
            <person name="Glover R.H."/>
            <person name="Sapp M."/>
            <person name="Elphinstone J."/>
        </authorList>
    </citation>
    <scope>NUCLEOTIDE SEQUENCE [LARGE SCALE GENOMIC DNA]</scope>
    <source>
        <strain evidence="13 14">LMG 21372</strain>
    </source>
</reference>
<dbReference type="AlphaFoldDB" id="A0A0M2F5F4"/>
<dbReference type="OrthoDB" id="9775513at2"/>
<evidence type="ECO:0000313" key="14">
    <source>
        <dbReference type="Proteomes" id="UP000029435"/>
    </source>
</evidence>
<keyword evidence="4 9" id="KW-1003">Cell membrane</keyword>
<dbReference type="PANTHER" id="PTHR30386:SF17">
    <property type="entry name" value="ALKALINE PROTEASE SECRETION PROTEIN APRE"/>
    <property type="match status" value="1"/>
</dbReference>
<dbReference type="InterPro" id="IPR050739">
    <property type="entry name" value="MFP"/>
</dbReference>
<evidence type="ECO:0000256" key="2">
    <source>
        <dbReference type="ARBA" id="ARBA00009477"/>
    </source>
</evidence>
<evidence type="ECO:0000256" key="9">
    <source>
        <dbReference type="RuleBase" id="RU365093"/>
    </source>
</evidence>
<dbReference type="SUPFAM" id="SSF111369">
    <property type="entry name" value="HlyD-like secretion proteins"/>
    <property type="match status" value="1"/>
</dbReference>
<comment type="similarity">
    <text evidence="2 9">Belongs to the membrane fusion protein (MFP) (TC 8.A.1) family.</text>
</comment>
<dbReference type="PANTHER" id="PTHR30386">
    <property type="entry name" value="MEMBRANE FUSION SUBUNIT OF EMRAB-TOLC MULTIDRUG EFFLUX PUMP"/>
    <property type="match status" value="1"/>
</dbReference>
<dbReference type="PRINTS" id="PR01490">
    <property type="entry name" value="RTXTOXIND"/>
</dbReference>
<dbReference type="EMBL" id="JQOD01000001">
    <property type="protein sequence ID" value="KGA35367.1"/>
    <property type="molecule type" value="Genomic_DNA"/>
</dbReference>
<keyword evidence="7 9" id="KW-1133">Transmembrane helix</keyword>
<evidence type="ECO:0000313" key="13">
    <source>
        <dbReference type="EMBL" id="KGA35367.1"/>
    </source>
</evidence>
<keyword evidence="8 9" id="KW-0472">Membrane</keyword>
<dbReference type="Pfam" id="PF25994">
    <property type="entry name" value="HH_AprE"/>
    <property type="match status" value="1"/>
</dbReference>
<organism evidence="13 14">
    <name type="scientific">Pectobacterium brasiliense</name>
    <dbReference type="NCBI Taxonomy" id="180957"/>
    <lineage>
        <taxon>Bacteria</taxon>
        <taxon>Pseudomonadati</taxon>
        <taxon>Pseudomonadota</taxon>
        <taxon>Gammaproteobacteria</taxon>
        <taxon>Enterobacterales</taxon>
        <taxon>Pectobacteriaceae</taxon>
        <taxon>Pectobacterium</taxon>
    </lineage>
</organism>
<name>A0A0M2F5F4_9GAMM</name>
<dbReference type="Gene3D" id="2.40.30.170">
    <property type="match status" value="1"/>
</dbReference>
<evidence type="ECO:0000256" key="4">
    <source>
        <dbReference type="ARBA" id="ARBA00022475"/>
    </source>
</evidence>
<evidence type="ECO:0000259" key="11">
    <source>
        <dbReference type="Pfam" id="PF25994"/>
    </source>
</evidence>
<dbReference type="NCBIfam" id="TIGR01843">
    <property type="entry name" value="type_I_hlyD"/>
    <property type="match status" value="1"/>
</dbReference>
<dbReference type="STRING" id="180957.B5S52_14495"/>
<keyword evidence="6 9" id="KW-0812">Transmembrane</keyword>
<dbReference type="Gene3D" id="2.40.50.100">
    <property type="match status" value="2"/>
</dbReference>
<comment type="subcellular location">
    <subcellularLocation>
        <location evidence="1 9">Cell inner membrane</location>
        <topology evidence="1 9">Single-pass membrane protein</topology>
    </subcellularLocation>
</comment>
<keyword evidence="3 9" id="KW-0813">Transport</keyword>
<evidence type="ECO:0000256" key="10">
    <source>
        <dbReference type="SAM" id="Coils"/>
    </source>
</evidence>
<proteinExistence type="inferred from homology"/>
<accession>A0A0M2F5F4</accession>
<evidence type="ECO:0000256" key="8">
    <source>
        <dbReference type="ARBA" id="ARBA00023136"/>
    </source>
</evidence>
<dbReference type="GO" id="GO:0005886">
    <property type="term" value="C:plasma membrane"/>
    <property type="evidence" value="ECO:0007669"/>
    <property type="project" value="UniProtKB-SubCell"/>
</dbReference>
<feature type="domain" description="AprE-like beta-barrel" evidence="12">
    <location>
        <begin position="340"/>
        <end position="429"/>
    </location>
</feature>